<name>A0A2T2ZRZ8_9PEZI</name>
<reference evidence="2 3" key="1">
    <citation type="journal article" date="2018" name="Mycol. Prog.">
        <title>Coniella lustricola, a new species from submerged detritus.</title>
        <authorList>
            <person name="Raudabaugh D.B."/>
            <person name="Iturriaga T."/>
            <person name="Carver A."/>
            <person name="Mondo S."/>
            <person name="Pangilinan J."/>
            <person name="Lipzen A."/>
            <person name="He G."/>
            <person name="Amirebrahimi M."/>
            <person name="Grigoriev I.V."/>
            <person name="Miller A.N."/>
        </authorList>
    </citation>
    <scope>NUCLEOTIDE SEQUENCE [LARGE SCALE GENOMIC DNA]</scope>
    <source>
        <strain evidence="2 3">B22-T-1</strain>
    </source>
</reference>
<feature type="chain" id="PRO_5015759674" evidence="1">
    <location>
        <begin position="20"/>
        <end position="74"/>
    </location>
</feature>
<dbReference type="OrthoDB" id="5230873at2759"/>
<dbReference type="EMBL" id="KZ678887">
    <property type="protein sequence ID" value="PSR74297.1"/>
    <property type="molecule type" value="Genomic_DNA"/>
</dbReference>
<evidence type="ECO:0000256" key="1">
    <source>
        <dbReference type="SAM" id="SignalP"/>
    </source>
</evidence>
<keyword evidence="3" id="KW-1185">Reference proteome</keyword>
<evidence type="ECO:0000313" key="3">
    <source>
        <dbReference type="Proteomes" id="UP000241462"/>
    </source>
</evidence>
<sequence length="74" mass="7478">MFAVKYFAPLALSVSMATAGPTPNSVRAASASTTSGSVYAYGSGINGLPLWYGNGMAYLGPSQPANMTNAANIT</sequence>
<feature type="non-terminal residue" evidence="2">
    <location>
        <position position="74"/>
    </location>
</feature>
<feature type="signal peptide" evidence="1">
    <location>
        <begin position="1"/>
        <end position="19"/>
    </location>
</feature>
<gene>
    <name evidence="2" type="ORF">BD289DRAFT_487440</name>
</gene>
<dbReference type="Proteomes" id="UP000241462">
    <property type="component" value="Unassembled WGS sequence"/>
</dbReference>
<proteinExistence type="predicted"/>
<protein>
    <submittedName>
        <fullName evidence="2">Uncharacterized protein</fullName>
    </submittedName>
</protein>
<accession>A0A2T2ZRZ8</accession>
<dbReference type="AlphaFoldDB" id="A0A2T2ZRZ8"/>
<organism evidence="2 3">
    <name type="scientific">Coniella lustricola</name>
    <dbReference type="NCBI Taxonomy" id="2025994"/>
    <lineage>
        <taxon>Eukaryota</taxon>
        <taxon>Fungi</taxon>
        <taxon>Dikarya</taxon>
        <taxon>Ascomycota</taxon>
        <taxon>Pezizomycotina</taxon>
        <taxon>Sordariomycetes</taxon>
        <taxon>Sordariomycetidae</taxon>
        <taxon>Diaporthales</taxon>
        <taxon>Schizoparmaceae</taxon>
        <taxon>Coniella</taxon>
    </lineage>
</organism>
<evidence type="ECO:0000313" key="2">
    <source>
        <dbReference type="EMBL" id="PSR74297.1"/>
    </source>
</evidence>
<keyword evidence="1" id="KW-0732">Signal</keyword>
<dbReference type="InParanoid" id="A0A2T2ZRZ8"/>